<evidence type="ECO:0000313" key="2">
    <source>
        <dbReference type="EMBL" id="TXD71639.1"/>
    </source>
</evidence>
<proteinExistence type="predicted"/>
<keyword evidence="2" id="KW-0808">Transferase</keyword>
<dbReference type="InterPro" id="IPR001296">
    <property type="entry name" value="Glyco_trans_1"/>
</dbReference>
<evidence type="ECO:0000313" key="3">
    <source>
        <dbReference type="Proteomes" id="UP000321497"/>
    </source>
</evidence>
<name>A0A5C6YVN2_9FLAO</name>
<accession>A0A5C6YVN2</accession>
<gene>
    <name evidence="2" type="ORF">ESU54_16025</name>
</gene>
<dbReference type="Pfam" id="PF00534">
    <property type="entry name" value="Glycos_transf_1"/>
    <property type="match status" value="1"/>
</dbReference>
<reference evidence="2 3" key="1">
    <citation type="submission" date="2019-08" db="EMBL/GenBank/DDBJ databases">
        <title>Genome of Aequorivita antarctica SW49 (type strain).</title>
        <authorList>
            <person name="Bowman J.P."/>
        </authorList>
    </citation>
    <scope>NUCLEOTIDE SEQUENCE [LARGE SCALE GENOMIC DNA]</scope>
    <source>
        <strain evidence="2 3">SW49</strain>
    </source>
</reference>
<evidence type="ECO:0000259" key="1">
    <source>
        <dbReference type="Pfam" id="PF00534"/>
    </source>
</evidence>
<comment type="caution">
    <text evidence="2">The sequence shown here is derived from an EMBL/GenBank/DDBJ whole genome shotgun (WGS) entry which is preliminary data.</text>
</comment>
<dbReference type="Proteomes" id="UP000321497">
    <property type="component" value="Unassembled WGS sequence"/>
</dbReference>
<feature type="domain" description="Glycosyl transferase family 1" evidence="1">
    <location>
        <begin position="192"/>
        <end position="341"/>
    </location>
</feature>
<sequence length="371" mass="42246">MKPKQTILMFHPALAPYRVDFFNELHRAFDAHFYFNLMNVSDQKFDQDDLKSNSEFSSNYLQKGFEFRGKSFRTGAISAIKKHKPDIILCSEYSPLTCLVFAYVKLFKKNIRLYTISDDSIDNSIERKGARKLLRNIISKNSNGVLFTSEAVCSWYKENVSEKTKTLELPIIHEDSVLRGRYLDSLKEAKANIEKYNLKGKKIILFVGRLVEVKNLPFLLNCFSKVENNDCKLVLVGDGDLREELETLSEELNISDKVIFTGRKEGKALNNWYTFSQTFVFPSTYERYGAVVNEALLGGCYTLCSTAAGASSLINSKNGQLFDPKNETDFIEKLQAAIDISKPLDSDIKTLRANKMPFSFDEKIGALIKQL</sequence>
<dbReference type="PANTHER" id="PTHR45947:SF3">
    <property type="entry name" value="SULFOQUINOVOSYL TRANSFERASE SQD2"/>
    <property type="match status" value="1"/>
</dbReference>
<dbReference type="OrthoDB" id="9771846at2"/>
<keyword evidence="3" id="KW-1185">Reference proteome</keyword>
<dbReference type="RefSeq" id="WP_111845493.1">
    <property type="nucleotide sequence ID" value="NZ_UEGI01000019.1"/>
</dbReference>
<dbReference type="AlphaFoldDB" id="A0A5C6YVN2"/>
<dbReference type="Gene3D" id="3.40.50.2000">
    <property type="entry name" value="Glycogen Phosphorylase B"/>
    <property type="match status" value="2"/>
</dbReference>
<protein>
    <submittedName>
        <fullName evidence="2">Glycosyltransferase</fullName>
    </submittedName>
</protein>
<dbReference type="InterPro" id="IPR050194">
    <property type="entry name" value="Glycosyltransferase_grp1"/>
</dbReference>
<dbReference type="PANTHER" id="PTHR45947">
    <property type="entry name" value="SULFOQUINOVOSYL TRANSFERASE SQD2"/>
    <property type="match status" value="1"/>
</dbReference>
<dbReference type="SUPFAM" id="SSF53756">
    <property type="entry name" value="UDP-Glycosyltransferase/glycogen phosphorylase"/>
    <property type="match status" value="1"/>
</dbReference>
<dbReference type="EMBL" id="VORT01000015">
    <property type="protein sequence ID" value="TXD71639.1"/>
    <property type="molecule type" value="Genomic_DNA"/>
</dbReference>
<organism evidence="2 3">
    <name type="scientific">Aequorivita antarctica</name>
    <dbReference type="NCBI Taxonomy" id="153266"/>
    <lineage>
        <taxon>Bacteria</taxon>
        <taxon>Pseudomonadati</taxon>
        <taxon>Bacteroidota</taxon>
        <taxon>Flavobacteriia</taxon>
        <taxon>Flavobacteriales</taxon>
        <taxon>Flavobacteriaceae</taxon>
        <taxon>Aequorivita</taxon>
    </lineage>
</organism>
<dbReference type="GO" id="GO:0016757">
    <property type="term" value="F:glycosyltransferase activity"/>
    <property type="evidence" value="ECO:0007669"/>
    <property type="project" value="InterPro"/>
</dbReference>